<comment type="subcellular location">
    <subcellularLocation>
        <location evidence="5">Cell membrane</location>
        <topology evidence="5">Multi-pass membrane protein</topology>
    </subcellularLocation>
    <subcellularLocation>
        <location evidence="1">Membrane</location>
        <topology evidence="1">Multi-pass membrane protein</topology>
    </subcellularLocation>
</comment>
<reference evidence="7 8" key="1">
    <citation type="journal article" date="2015" name="Nature">
        <title>rRNA introns, odd ribosomes, and small enigmatic genomes across a large radiation of phyla.</title>
        <authorList>
            <person name="Brown C.T."/>
            <person name="Hug L.A."/>
            <person name="Thomas B.C."/>
            <person name="Sharon I."/>
            <person name="Castelle C.J."/>
            <person name="Singh A."/>
            <person name="Wilkins M.J."/>
            <person name="Williams K.H."/>
            <person name="Banfield J.F."/>
        </authorList>
    </citation>
    <scope>NUCLEOTIDE SEQUENCE [LARGE SCALE GENOMIC DNA]</scope>
</reference>
<dbReference type="PIRSF" id="PIRSF006648">
    <property type="entry name" value="DrrB"/>
    <property type="match status" value="1"/>
</dbReference>
<dbReference type="GO" id="GO:0043190">
    <property type="term" value="C:ATP-binding cassette (ABC) transporter complex"/>
    <property type="evidence" value="ECO:0007669"/>
    <property type="project" value="InterPro"/>
</dbReference>
<dbReference type="PANTHER" id="PTHR43229">
    <property type="entry name" value="NODULATION PROTEIN J"/>
    <property type="match status" value="1"/>
</dbReference>
<dbReference type="PRINTS" id="PR00164">
    <property type="entry name" value="ABC2TRNSPORT"/>
</dbReference>
<feature type="transmembrane region" description="Helical" evidence="5">
    <location>
        <begin position="170"/>
        <end position="188"/>
    </location>
</feature>
<dbReference type="Pfam" id="PF01061">
    <property type="entry name" value="ABC2_membrane"/>
    <property type="match status" value="1"/>
</dbReference>
<evidence type="ECO:0000313" key="8">
    <source>
        <dbReference type="Proteomes" id="UP000034448"/>
    </source>
</evidence>
<feature type="domain" description="ABC transmembrane type-2" evidence="6">
    <location>
        <begin position="23"/>
        <end position="255"/>
    </location>
</feature>
<protein>
    <recommendedName>
        <fullName evidence="5">Transport permease protein</fullName>
    </recommendedName>
</protein>
<dbReference type="Proteomes" id="UP000034448">
    <property type="component" value="Unassembled WGS sequence"/>
</dbReference>
<feature type="transmembrane region" description="Helical" evidence="5">
    <location>
        <begin position="234"/>
        <end position="253"/>
    </location>
</feature>
<gene>
    <name evidence="7" type="ORF">US28_C0028G0004</name>
</gene>
<accession>A0A0G0FMB6</accession>
<dbReference type="EMBL" id="LBSJ01000028">
    <property type="protein sequence ID" value="KKQ14840.1"/>
    <property type="molecule type" value="Genomic_DNA"/>
</dbReference>
<evidence type="ECO:0000259" key="6">
    <source>
        <dbReference type="PROSITE" id="PS51012"/>
    </source>
</evidence>
<dbReference type="GO" id="GO:0140359">
    <property type="term" value="F:ABC-type transporter activity"/>
    <property type="evidence" value="ECO:0007669"/>
    <property type="project" value="InterPro"/>
</dbReference>
<dbReference type="PROSITE" id="PS51012">
    <property type="entry name" value="ABC_TM2"/>
    <property type="match status" value="1"/>
</dbReference>
<feature type="transmembrane region" description="Helical" evidence="5">
    <location>
        <begin position="137"/>
        <end position="158"/>
    </location>
</feature>
<keyword evidence="5" id="KW-1003">Cell membrane</keyword>
<dbReference type="AlphaFoldDB" id="A0A0G0FMB6"/>
<evidence type="ECO:0000256" key="5">
    <source>
        <dbReference type="RuleBase" id="RU361157"/>
    </source>
</evidence>
<evidence type="ECO:0000256" key="1">
    <source>
        <dbReference type="ARBA" id="ARBA00004141"/>
    </source>
</evidence>
<comment type="similarity">
    <text evidence="5">Belongs to the ABC-2 integral membrane protein family.</text>
</comment>
<proteinExistence type="inferred from homology"/>
<keyword evidence="4 5" id="KW-0472">Membrane</keyword>
<feature type="transmembrane region" description="Helical" evidence="5">
    <location>
        <begin position="51"/>
        <end position="69"/>
    </location>
</feature>
<dbReference type="InterPro" id="IPR047817">
    <property type="entry name" value="ABC2_TM_bact-type"/>
</dbReference>
<feature type="transmembrane region" description="Helical" evidence="5">
    <location>
        <begin position="25"/>
        <end position="45"/>
    </location>
</feature>
<name>A0A0G0FMB6_9BACT</name>
<evidence type="ECO:0000313" key="7">
    <source>
        <dbReference type="EMBL" id="KKQ14840.1"/>
    </source>
</evidence>
<sequence>MKELNAILTIAARDFTKLLRDRGRLIISFIFPLIFIGALGGGLQANIGKQVGFNFLTFTFTGVLAQVLFQSTASGIISLIEDRANDFSQEIFVSPISRYSIIFGKILGETLVSLTQAIGVLVFGFIIGVPISISQMLLFIPAALIACLFGGAFGTIVMANLGNVRSANQIFPFLIFPQFFLSGVFNPIKDSPPILAILSTLTPMTYPVDFLRGLYYAGSPEYDKVVLHPPIVDLAIMIGAFVIMLVVGTYLFVKNERNR</sequence>
<dbReference type="InterPro" id="IPR051784">
    <property type="entry name" value="Nod_factor_ABC_transporter"/>
</dbReference>
<keyword evidence="5" id="KW-0813">Transport</keyword>
<comment type="caution">
    <text evidence="7">The sequence shown here is derived from an EMBL/GenBank/DDBJ whole genome shotgun (WGS) entry which is preliminary data.</text>
</comment>
<evidence type="ECO:0000256" key="3">
    <source>
        <dbReference type="ARBA" id="ARBA00022989"/>
    </source>
</evidence>
<keyword evidence="3 5" id="KW-1133">Transmembrane helix</keyword>
<dbReference type="InterPro" id="IPR013525">
    <property type="entry name" value="ABC2_TM"/>
</dbReference>
<feature type="transmembrane region" description="Helical" evidence="5">
    <location>
        <begin position="106"/>
        <end position="131"/>
    </location>
</feature>
<organism evidence="7 8">
    <name type="scientific">Candidatus Daviesbacteria bacterium GW2011_GWA1_36_8</name>
    <dbReference type="NCBI Taxonomy" id="1618417"/>
    <lineage>
        <taxon>Bacteria</taxon>
        <taxon>Candidatus Daviesiibacteriota</taxon>
    </lineage>
</organism>
<dbReference type="PANTHER" id="PTHR43229:SF2">
    <property type="entry name" value="NODULATION PROTEIN J"/>
    <property type="match status" value="1"/>
</dbReference>
<keyword evidence="2 5" id="KW-0812">Transmembrane</keyword>
<dbReference type="InterPro" id="IPR000412">
    <property type="entry name" value="ABC_2_transport"/>
</dbReference>
<evidence type="ECO:0000256" key="2">
    <source>
        <dbReference type="ARBA" id="ARBA00022692"/>
    </source>
</evidence>
<evidence type="ECO:0000256" key="4">
    <source>
        <dbReference type="ARBA" id="ARBA00023136"/>
    </source>
</evidence>